<organism evidence="5 6">
    <name type="scientific">Actinomyces naeslundii</name>
    <dbReference type="NCBI Taxonomy" id="1655"/>
    <lineage>
        <taxon>Bacteria</taxon>
        <taxon>Bacillati</taxon>
        <taxon>Actinomycetota</taxon>
        <taxon>Actinomycetes</taxon>
        <taxon>Actinomycetales</taxon>
        <taxon>Actinomycetaceae</taxon>
        <taxon>Actinomyces</taxon>
    </lineage>
</organism>
<name>A0AA47FL06_ACTNA</name>
<dbReference type="EMBL" id="CP113787">
    <property type="protein sequence ID" value="WAL44236.1"/>
    <property type="molecule type" value="Genomic_DNA"/>
</dbReference>
<evidence type="ECO:0000256" key="3">
    <source>
        <dbReference type="ARBA" id="ARBA00023204"/>
    </source>
</evidence>
<dbReference type="GO" id="GO:0004844">
    <property type="term" value="F:uracil DNA N-glycosylase activity"/>
    <property type="evidence" value="ECO:0007669"/>
    <property type="project" value="InterPro"/>
</dbReference>
<reference evidence="5" key="1">
    <citation type="submission" date="2022-11" db="EMBL/GenBank/DDBJ databases">
        <title>Dental biofilm bacteria. Genome sequencing and assembly.</title>
        <authorList>
            <person name="Robertsson C."/>
        </authorList>
    </citation>
    <scope>NUCLEOTIDE SEQUENCE</scope>
    <source>
        <strain evidence="5">CW</strain>
    </source>
</reference>
<keyword evidence="1" id="KW-0227">DNA damage</keyword>
<sequence>MCRACDRLVAWREEVARTGRRTSFAHEPYWGRPVASVGTTDARIYVVGLAPAANGANRTGRMFTGDRSGDWLWAAFYRAGLATSPTSTAAGDGQRLIGARMGAAVRCAPPANKPTTAERTTCAPWLAREIALMPEVKVLLALGGIGWGAALRVTREARWTLPRPQPRFGHGATAELTRPDGRPVTLLGSYHPSQQNTFTGRLTEAMLDEVLETAKRLAET</sequence>
<evidence type="ECO:0000259" key="4">
    <source>
        <dbReference type="SMART" id="SM00986"/>
    </source>
</evidence>
<dbReference type="GO" id="GO:0033958">
    <property type="term" value="F:DNA-deoxyinosine glycosylase activity"/>
    <property type="evidence" value="ECO:0007669"/>
    <property type="project" value="InterPro"/>
</dbReference>
<dbReference type="SMART" id="SM00986">
    <property type="entry name" value="UDG"/>
    <property type="match status" value="1"/>
</dbReference>
<evidence type="ECO:0000313" key="5">
    <source>
        <dbReference type="EMBL" id="WAL44236.1"/>
    </source>
</evidence>
<dbReference type="SMART" id="SM00987">
    <property type="entry name" value="UreE_C"/>
    <property type="match status" value="1"/>
</dbReference>
<dbReference type="InterPro" id="IPR005122">
    <property type="entry name" value="Uracil-DNA_glycosylase-like"/>
</dbReference>
<evidence type="ECO:0000256" key="1">
    <source>
        <dbReference type="ARBA" id="ARBA00022763"/>
    </source>
</evidence>
<dbReference type="PANTHER" id="PTHR33693:SF3">
    <property type="entry name" value="TYPE-5 URACIL-DNA GLYCOSYLASE"/>
    <property type="match status" value="1"/>
</dbReference>
<evidence type="ECO:0000313" key="6">
    <source>
        <dbReference type="Proteomes" id="UP001163127"/>
    </source>
</evidence>
<keyword evidence="2" id="KW-0378">Hydrolase</keyword>
<gene>
    <name evidence="5" type="ORF">OFA60_07815</name>
</gene>
<dbReference type="Pfam" id="PF03167">
    <property type="entry name" value="UDG"/>
    <property type="match status" value="1"/>
</dbReference>
<dbReference type="CDD" id="cd10031">
    <property type="entry name" value="UDG-F5_TTUDGB_like"/>
    <property type="match status" value="1"/>
</dbReference>
<dbReference type="InterPro" id="IPR044147">
    <property type="entry name" value="UdgB-like"/>
</dbReference>
<dbReference type="PANTHER" id="PTHR33693">
    <property type="entry name" value="TYPE-5 URACIL-DNA GLYCOSYLASE"/>
    <property type="match status" value="1"/>
</dbReference>
<feature type="domain" description="Uracil-DNA glycosylase-like" evidence="4">
    <location>
        <begin position="35"/>
        <end position="211"/>
    </location>
</feature>
<proteinExistence type="predicted"/>
<dbReference type="AlphaFoldDB" id="A0AA47FL06"/>
<protein>
    <submittedName>
        <fullName evidence="5">Uracil-DNA glycosylase</fullName>
    </submittedName>
</protein>
<dbReference type="GO" id="GO:0051536">
    <property type="term" value="F:iron-sulfur cluster binding"/>
    <property type="evidence" value="ECO:0007669"/>
    <property type="project" value="InterPro"/>
</dbReference>
<dbReference type="GO" id="GO:0006284">
    <property type="term" value="P:base-excision repair"/>
    <property type="evidence" value="ECO:0007669"/>
    <property type="project" value="InterPro"/>
</dbReference>
<dbReference type="InterPro" id="IPR051536">
    <property type="entry name" value="UDG_Type-4/5"/>
</dbReference>
<keyword evidence="3" id="KW-0234">DNA repair</keyword>
<dbReference type="Proteomes" id="UP001163127">
    <property type="component" value="Chromosome"/>
</dbReference>
<evidence type="ECO:0000256" key="2">
    <source>
        <dbReference type="ARBA" id="ARBA00022801"/>
    </source>
</evidence>
<accession>A0AA47FL06</accession>